<keyword evidence="3" id="KW-0238">DNA-binding</keyword>
<dbReference type="SMART" id="SM00448">
    <property type="entry name" value="REC"/>
    <property type="match status" value="1"/>
</dbReference>
<dbReference type="HOGENOM" id="CLU_000445_69_17_0"/>
<dbReference type="PANTHER" id="PTHR44520:SF2">
    <property type="entry name" value="RESPONSE REGULATOR RCP1"/>
    <property type="match status" value="1"/>
</dbReference>
<dbReference type="eggNOG" id="COG0745">
    <property type="taxonomic scope" value="Bacteria"/>
</dbReference>
<feature type="modified residue" description="4-aspartylphosphate" evidence="1">
    <location>
        <position position="57"/>
    </location>
</feature>
<dbReference type="RefSeq" id="WP_015235935.1">
    <property type="nucleotide sequence ID" value="NC_019793.1"/>
</dbReference>
<organism evidence="3 4">
    <name type="scientific">Deinococcus peraridilitoris (strain DSM 19664 / LMG 22246 / CIP 109416 / KR-200)</name>
    <dbReference type="NCBI Taxonomy" id="937777"/>
    <lineage>
        <taxon>Bacteria</taxon>
        <taxon>Thermotogati</taxon>
        <taxon>Deinococcota</taxon>
        <taxon>Deinococci</taxon>
        <taxon>Deinococcales</taxon>
        <taxon>Deinococcaceae</taxon>
        <taxon>Deinococcus</taxon>
    </lineage>
</organism>
<dbReference type="STRING" id="937777.Deipe_2140"/>
<evidence type="ECO:0000259" key="2">
    <source>
        <dbReference type="PROSITE" id="PS50110"/>
    </source>
</evidence>
<name>L0A3R1_DEIPD</name>
<dbReference type="AlphaFoldDB" id="L0A3R1"/>
<dbReference type="Pfam" id="PF00072">
    <property type="entry name" value="Response_reg"/>
    <property type="match status" value="1"/>
</dbReference>
<dbReference type="GO" id="GO:0000160">
    <property type="term" value="P:phosphorelay signal transduction system"/>
    <property type="evidence" value="ECO:0007669"/>
    <property type="project" value="InterPro"/>
</dbReference>
<dbReference type="PROSITE" id="PS50110">
    <property type="entry name" value="RESPONSE_REGULATORY"/>
    <property type="match status" value="1"/>
</dbReference>
<dbReference type="InterPro" id="IPR011006">
    <property type="entry name" value="CheY-like_superfamily"/>
</dbReference>
<dbReference type="GO" id="GO:0003677">
    <property type="term" value="F:DNA binding"/>
    <property type="evidence" value="ECO:0007669"/>
    <property type="project" value="UniProtKB-KW"/>
</dbReference>
<feature type="domain" description="Response regulatory" evidence="2">
    <location>
        <begin position="6"/>
        <end position="124"/>
    </location>
</feature>
<dbReference type="InterPro" id="IPR001789">
    <property type="entry name" value="Sig_transdc_resp-reg_receiver"/>
</dbReference>
<dbReference type="Gene3D" id="3.40.50.2300">
    <property type="match status" value="1"/>
</dbReference>
<sequence>MPSSRSLLLVENDQSYAYLIGRLWSQVAPDVTLRVAKDGHMALDQIANLQPDLVLLDLVMPDMTGLELLRLLKSSDELTRIPVVVLTAYSHDHNAWEAYHELANAFVVKPDEEELRTMLSAIHAFWFTHVLLPLYRAPTG</sequence>
<evidence type="ECO:0000313" key="4">
    <source>
        <dbReference type="Proteomes" id="UP000010467"/>
    </source>
</evidence>
<gene>
    <name evidence="3" type="ordered locus">Deipe_2140</name>
</gene>
<dbReference type="EMBL" id="CP003382">
    <property type="protein sequence ID" value="AFZ67630.1"/>
    <property type="molecule type" value="Genomic_DNA"/>
</dbReference>
<dbReference type="PANTHER" id="PTHR44520">
    <property type="entry name" value="RESPONSE REGULATOR RCP1-RELATED"/>
    <property type="match status" value="1"/>
</dbReference>
<proteinExistence type="predicted"/>
<accession>L0A3R1</accession>
<dbReference type="OrthoDB" id="282973at2"/>
<dbReference type="Proteomes" id="UP000010467">
    <property type="component" value="Chromosome"/>
</dbReference>
<evidence type="ECO:0000313" key="3">
    <source>
        <dbReference type="EMBL" id="AFZ67630.1"/>
    </source>
</evidence>
<dbReference type="SUPFAM" id="SSF52172">
    <property type="entry name" value="CheY-like"/>
    <property type="match status" value="1"/>
</dbReference>
<keyword evidence="4" id="KW-1185">Reference proteome</keyword>
<dbReference type="PATRIC" id="fig|937777.3.peg.2145"/>
<reference evidence="4" key="1">
    <citation type="submission" date="2012-03" db="EMBL/GenBank/DDBJ databases">
        <title>Complete sequence of chromosome of Deinococcus peraridilitoris DSM 19664.</title>
        <authorList>
            <person name="Lucas S."/>
            <person name="Copeland A."/>
            <person name="Lapidus A."/>
            <person name="Glavina del Rio T."/>
            <person name="Dalin E."/>
            <person name="Tice H."/>
            <person name="Bruce D."/>
            <person name="Goodwin L."/>
            <person name="Pitluck S."/>
            <person name="Peters L."/>
            <person name="Mikhailova N."/>
            <person name="Lu M."/>
            <person name="Kyrpides N."/>
            <person name="Mavromatis K."/>
            <person name="Ivanova N."/>
            <person name="Brettin T."/>
            <person name="Detter J.C."/>
            <person name="Han C."/>
            <person name="Larimer F."/>
            <person name="Land M."/>
            <person name="Hauser L."/>
            <person name="Markowitz V."/>
            <person name="Cheng J.-F."/>
            <person name="Hugenholtz P."/>
            <person name="Woyke T."/>
            <person name="Wu D."/>
            <person name="Pukall R."/>
            <person name="Steenblock K."/>
            <person name="Brambilla E."/>
            <person name="Klenk H.-P."/>
            <person name="Eisen J.A."/>
        </authorList>
    </citation>
    <scope>NUCLEOTIDE SEQUENCE [LARGE SCALE GENOMIC DNA]</scope>
    <source>
        <strain evidence="4">DSM 19664 / LMG 22246 / CIP 109416 / KR-200</strain>
    </source>
</reference>
<evidence type="ECO:0000256" key="1">
    <source>
        <dbReference type="PROSITE-ProRule" id="PRU00169"/>
    </source>
</evidence>
<protein>
    <submittedName>
        <fullName evidence="3">Response regulator with CheY-like receiver, AAA-type ATPase, and DNA-binding domains</fullName>
    </submittedName>
</protein>
<dbReference type="InterPro" id="IPR052893">
    <property type="entry name" value="TCS_response_regulator"/>
</dbReference>
<keyword evidence="1" id="KW-0597">Phosphoprotein</keyword>
<dbReference type="KEGG" id="dpd:Deipe_2140"/>